<dbReference type="Proteomes" id="UP000680158">
    <property type="component" value="Unassembled WGS sequence"/>
</dbReference>
<dbReference type="InterPro" id="IPR000182">
    <property type="entry name" value="GNAT_dom"/>
</dbReference>
<feature type="domain" description="N-acetyltransferase" evidence="1">
    <location>
        <begin position="8"/>
        <end position="165"/>
    </location>
</feature>
<comment type="caution">
    <text evidence="2">The sequence shown here is derived from an EMBL/GenBank/DDBJ whole genome shotgun (WGS) entry which is preliminary data.</text>
</comment>
<gene>
    <name evidence="2" type="ORF">KDM92_05270</name>
</gene>
<proteinExistence type="predicted"/>
<dbReference type="Gene3D" id="3.40.630.30">
    <property type="match status" value="1"/>
</dbReference>
<dbReference type="EMBL" id="JAGSPM010000002">
    <property type="protein sequence ID" value="MBR7745982.1"/>
    <property type="molecule type" value="Genomic_DNA"/>
</dbReference>
<evidence type="ECO:0000313" key="2">
    <source>
        <dbReference type="EMBL" id="MBR7745982.1"/>
    </source>
</evidence>
<dbReference type="Pfam" id="PF00583">
    <property type="entry name" value="Acetyltransf_1"/>
    <property type="match status" value="1"/>
</dbReference>
<dbReference type="PANTHER" id="PTHR43617:SF9">
    <property type="entry name" value="GNAT FAMILY ACETYLTRANSFERASE"/>
    <property type="match status" value="1"/>
</dbReference>
<evidence type="ECO:0000259" key="1">
    <source>
        <dbReference type="PROSITE" id="PS51186"/>
    </source>
</evidence>
<dbReference type="InterPro" id="IPR016181">
    <property type="entry name" value="Acyl_CoA_acyltransferase"/>
</dbReference>
<dbReference type="RefSeq" id="WP_212683333.1">
    <property type="nucleotide sequence ID" value="NZ_JAGSPM010000002.1"/>
</dbReference>
<protein>
    <submittedName>
        <fullName evidence="2">GNAT family N-acetyltransferase</fullName>
        <ecNumber evidence="2">2.3.1.-</ecNumber>
    </submittedName>
</protein>
<keyword evidence="2" id="KW-0012">Acyltransferase</keyword>
<reference evidence="2 3" key="1">
    <citation type="submission" date="2021-04" db="EMBL/GenBank/DDBJ databases">
        <title>novel species isolated from subtropical streams in China.</title>
        <authorList>
            <person name="Lu H."/>
        </authorList>
    </citation>
    <scope>NUCLEOTIDE SEQUENCE [LARGE SCALE GENOMIC DNA]</scope>
    <source>
        <strain evidence="2 3">BYS107W</strain>
    </source>
</reference>
<keyword evidence="3" id="KW-1185">Reference proteome</keyword>
<organism evidence="2 3">
    <name type="scientific">Undibacterium baiyunense</name>
    <dbReference type="NCBI Taxonomy" id="2828731"/>
    <lineage>
        <taxon>Bacteria</taxon>
        <taxon>Pseudomonadati</taxon>
        <taxon>Pseudomonadota</taxon>
        <taxon>Betaproteobacteria</taxon>
        <taxon>Burkholderiales</taxon>
        <taxon>Oxalobacteraceae</taxon>
        <taxon>Undibacterium</taxon>
    </lineage>
</organism>
<sequence>MTTDTSPLNFRLARKADADDIVTLVNSAYRGDSSRAGWTTEADLLTGVRVQAEDVRELIETEGSMILLCVRDGEIVGSVNLLKTEDKAYLGMFAVNPQLQGAGIGKQFMQAAEALVKKEWQSRAMWMTVITSRHELIAYYERRGYQRTGRLVPFPAEVPEECRLVKDIVMEELEKAL</sequence>
<dbReference type="SUPFAM" id="SSF55729">
    <property type="entry name" value="Acyl-CoA N-acyltransferases (Nat)"/>
    <property type="match status" value="1"/>
</dbReference>
<dbReference type="PANTHER" id="PTHR43617">
    <property type="entry name" value="L-AMINO ACID N-ACETYLTRANSFERASE"/>
    <property type="match status" value="1"/>
</dbReference>
<dbReference type="InterPro" id="IPR050276">
    <property type="entry name" value="MshD_Acetyltransferase"/>
</dbReference>
<dbReference type="CDD" id="cd04301">
    <property type="entry name" value="NAT_SF"/>
    <property type="match status" value="1"/>
</dbReference>
<accession>A0A941DFH8</accession>
<dbReference type="AlphaFoldDB" id="A0A941DFH8"/>
<evidence type="ECO:0000313" key="3">
    <source>
        <dbReference type="Proteomes" id="UP000680158"/>
    </source>
</evidence>
<dbReference type="GO" id="GO:0016747">
    <property type="term" value="F:acyltransferase activity, transferring groups other than amino-acyl groups"/>
    <property type="evidence" value="ECO:0007669"/>
    <property type="project" value="InterPro"/>
</dbReference>
<dbReference type="PROSITE" id="PS51186">
    <property type="entry name" value="GNAT"/>
    <property type="match status" value="1"/>
</dbReference>
<dbReference type="EC" id="2.3.1.-" evidence="2"/>
<name>A0A941DFH8_9BURK</name>
<keyword evidence="2" id="KW-0808">Transferase</keyword>